<gene>
    <name evidence="1" type="ORF">MTR65_08340</name>
</gene>
<dbReference type="Proteomes" id="UP001162802">
    <property type="component" value="Unassembled WGS sequence"/>
</dbReference>
<dbReference type="InterPro" id="IPR029033">
    <property type="entry name" value="His_PPase_superfam"/>
</dbReference>
<evidence type="ECO:0000313" key="2">
    <source>
        <dbReference type="Proteomes" id="UP001162802"/>
    </source>
</evidence>
<comment type="caution">
    <text evidence="1">The sequence shown here is derived from an EMBL/GenBank/DDBJ whole genome shotgun (WGS) entry which is preliminary data.</text>
</comment>
<proteinExistence type="predicted"/>
<organism evidence="1 2">
    <name type="scientific">Novosphingobium mangrovi</name>
    <name type="common">ex Hu et al. 2023</name>
    <dbReference type="NCBI Taxonomy" id="2930094"/>
    <lineage>
        <taxon>Bacteria</taxon>
        <taxon>Pseudomonadati</taxon>
        <taxon>Pseudomonadota</taxon>
        <taxon>Alphaproteobacteria</taxon>
        <taxon>Sphingomonadales</taxon>
        <taxon>Sphingomonadaceae</taxon>
        <taxon>Novosphingobium</taxon>
    </lineage>
</organism>
<evidence type="ECO:0000313" key="1">
    <source>
        <dbReference type="EMBL" id="MCJ1960685.1"/>
    </source>
</evidence>
<dbReference type="EMBL" id="JALHAT010000010">
    <property type="protein sequence ID" value="MCJ1960685.1"/>
    <property type="molecule type" value="Genomic_DNA"/>
</dbReference>
<accession>A0ABT0ABV9</accession>
<protein>
    <submittedName>
        <fullName evidence="1">Histidine phosphatase family protein</fullName>
    </submittedName>
</protein>
<dbReference type="Gene3D" id="3.40.50.1240">
    <property type="entry name" value="Phosphoglycerate mutase-like"/>
    <property type="match status" value="1"/>
</dbReference>
<keyword evidence="2" id="KW-1185">Reference proteome</keyword>
<dbReference type="SUPFAM" id="SSF53254">
    <property type="entry name" value="Phosphoglycerate mutase-like"/>
    <property type="match status" value="1"/>
</dbReference>
<dbReference type="InterPro" id="IPR013078">
    <property type="entry name" value="His_Pase_superF_clade-1"/>
</dbReference>
<dbReference type="RefSeq" id="WP_243799060.1">
    <property type="nucleotide sequence ID" value="NZ_JALHAT010000010.1"/>
</dbReference>
<name>A0ABT0ABV9_9SPHN</name>
<reference evidence="1" key="1">
    <citation type="submission" date="2022-03" db="EMBL/GenBank/DDBJ databases">
        <title>Identification of a novel bacterium isolated from mangrove sediments.</title>
        <authorList>
            <person name="Pan X."/>
        </authorList>
    </citation>
    <scope>NUCLEOTIDE SEQUENCE</scope>
    <source>
        <strain evidence="1">B2637</strain>
    </source>
</reference>
<sequence length="193" mass="20691">MNVRRIHLVRHVPPVSPGLLWGHGDVAPAVVDCAALQQRVQELAPTRLVSSDLARAMLPAQRVAKRLGLELETCPGWRELDFGAWDGLAPEAIDVEALTAFWEDPEANPPSGGERWSQLCARVRTGLAALEDGALVVTHAGAMRAALSVLTGLDHHGVWAIDLPYRARLTLRIWPGSTLAGQIVGLETGDAGP</sequence>
<dbReference type="CDD" id="cd07040">
    <property type="entry name" value="HP"/>
    <property type="match status" value="1"/>
</dbReference>
<dbReference type="Pfam" id="PF00300">
    <property type="entry name" value="His_Phos_1"/>
    <property type="match status" value="1"/>
</dbReference>